<keyword evidence="5 7" id="KW-1015">Disulfide bond</keyword>
<feature type="domain" description="Ig-like" evidence="11">
    <location>
        <begin position="240"/>
        <end position="319"/>
    </location>
</feature>
<dbReference type="PROSITE" id="PS50287">
    <property type="entry name" value="SRCR_2"/>
    <property type="match status" value="2"/>
</dbReference>
<keyword evidence="2" id="KW-0964">Secreted</keyword>
<evidence type="ECO:0000256" key="6">
    <source>
        <dbReference type="ARBA" id="ARBA00023180"/>
    </source>
</evidence>
<feature type="disulfide bond" evidence="7">
    <location>
        <begin position="172"/>
        <end position="233"/>
    </location>
</feature>
<feature type="disulfide bond" evidence="7">
    <location>
        <begin position="100"/>
        <end position="110"/>
    </location>
</feature>
<dbReference type="InterPro" id="IPR007110">
    <property type="entry name" value="Ig-like_dom"/>
</dbReference>
<accession>A0A8C1HPL3</accession>
<evidence type="ECO:0000259" key="11">
    <source>
        <dbReference type="PROSITE" id="PS50835"/>
    </source>
</evidence>
<evidence type="ECO:0000256" key="1">
    <source>
        <dbReference type="ARBA" id="ARBA00004613"/>
    </source>
</evidence>
<dbReference type="AlphaFoldDB" id="A0A8C1HPL3"/>
<keyword evidence="8" id="KW-0812">Transmembrane</keyword>
<feature type="domain" description="SRCR" evidence="10">
    <location>
        <begin position="134"/>
        <end position="234"/>
    </location>
</feature>
<evidence type="ECO:0000256" key="5">
    <source>
        <dbReference type="ARBA" id="ARBA00023157"/>
    </source>
</evidence>
<feature type="disulfide bond" evidence="7">
    <location>
        <begin position="159"/>
        <end position="223"/>
    </location>
</feature>
<dbReference type="PANTHER" id="PTHR48071:SF15">
    <property type="entry name" value="SRCR DOMAIN-CONTAINING PROTEIN"/>
    <property type="match status" value="1"/>
</dbReference>
<dbReference type="PROSITE" id="PS50835">
    <property type="entry name" value="IG_LIKE"/>
    <property type="match status" value="1"/>
</dbReference>
<proteinExistence type="predicted"/>
<protein>
    <recommendedName>
        <fullName evidence="14">Deleted in malignant brain tumors 1 protein-like</fullName>
    </recommendedName>
</protein>
<dbReference type="Pfam" id="PF13895">
    <property type="entry name" value="Ig_2"/>
    <property type="match status" value="1"/>
</dbReference>
<keyword evidence="8" id="KW-0472">Membrane</keyword>
<feature type="disulfide bond" evidence="7">
    <location>
        <begin position="69"/>
        <end position="130"/>
    </location>
</feature>
<keyword evidence="3 9" id="KW-0732">Signal</keyword>
<name>A0A8C1HPL3_CYPCA</name>
<dbReference type="FunFam" id="3.10.250.10:FF:000006">
    <property type="entry name" value="neurotrypsin isoform X2"/>
    <property type="match status" value="1"/>
</dbReference>
<dbReference type="InterPro" id="IPR003599">
    <property type="entry name" value="Ig_sub"/>
</dbReference>
<dbReference type="InterPro" id="IPR001190">
    <property type="entry name" value="SRCR"/>
</dbReference>
<feature type="transmembrane region" description="Helical" evidence="8">
    <location>
        <begin position="440"/>
        <end position="464"/>
    </location>
</feature>
<evidence type="ECO:0000256" key="2">
    <source>
        <dbReference type="ARBA" id="ARBA00022525"/>
    </source>
</evidence>
<evidence type="ECO:0008006" key="14">
    <source>
        <dbReference type="Google" id="ProtNLM"/>
    </source>
</evidence>
<feature type="disulfide bond" evidence="7">
    <location>
        <begin position="203"/>
        <end position="213"/>
    </location>
</feature>
<dbReference type="PANTHER" id="PTHR48071">
    <property type="entry name" value="SRCR DOMAIN-CONTAINING PROTEIN"/>
    <property type="match status" value="1"/>
</dbReference>
<feature type="domain" description="SRCR" evidence="10">
    <location>
        <begin position="31"/>
        <end position="131"/>
    </location>
</feature>
<dbReference type="SMART" id="SM00202">
    <property type="entry name" value="SR"/>
    <property type="match status" value="2"/>
</dbReference>
<dbReference type="Proteomes" id="UP001108240">
    <property type="component" value="Unplaced"/>
</dbReference>
<keyword evidence="13" id="KW-1185">Reference proteome</keyword>
<feature type="disulfide bond" evidence="7">
    <location>
        <begin position="56"/>
        <end position="120"/>
    </location>
</feature>
<keyword evidence="4" id="KW-0677">Repeat</keyword>
<evidence type="ECO:0000256" key="8">
    <source>
        <dbReference type="SAM" id="Phobius"/>
    </source>
</evidence>
<evidence type="ECO:0000313" key="12">
    <source>
        <dbReference type="Ensembl" id="ENSCCRP00000065242.2"/>
    </source>
</evidence>
<evidence type="ECO:0000259" key="10">
    <source>
        <dbReference type="PROSITE" id="PS50287"/>
    </source>
</evidence>
<dbReference type="Pfam" id="PF00530">
    <property type="entry name" value="SRCR"/>
    <property type="match status" value="2"/>
</dbReference>
<evidence type="ECO:0000256" key="7">
    <source>
        <dbReference type="PROSITE-ProRule" id="PRU00196"/>
    </source>
</evidence>
<evidence type="ECO:0000256" key="3">
    <source>
        <dbReference type="ARBA" id="ARBA00022729"/>
    </source>
</evidence>
<dbReference type="GO" id="GO:0004252">
    <property type="term" value="F:serine-type endopeptidase activity"/>
    <property type="evidence" value="ECO:0007669"/>
    <property type="project" value="TreeGrafter"/>
</dbReference>
<dbReference type="OMA" id="NTHESPQ"/>
<evidence type="ECO:0000256" key="9">
    <source>
        <dbReference type="SAM" id="SignalP"/>
    </source>
</evidence>
<feature type="signal peptide" evidence="9">
    <location>
        <begin position="1"/>
        <end position="19"/>
    </location>
</feature>
<organism evidence="12 13">
    <name type="scientific">Cyprinus carpio carpio</name>
    <dbReference type="NCBI Taxonomy" id="630221"/>
    <lineage>
        <taxon>Eukaryota</taxon>
        <taxon>Metazoa</taxon>
        <taxon>Chordata</taxon>
        <taxon>Craniata</taxon>
        <taxon>Vertebrata</taxon>
        <taxon>Euteleostomi</taxon>
        <taxon>Actinopterygii</taxon>
        <taxon>Neopterygii</taxon>
        <taxon>Teleostei</taxon>
        <taxon>Ostariophysi</taxon>
        <taxon>Cypriniformes</taxon>
        <taxon>Cyprinidae</taxon>
        <taxon>Cyprininae</taxon>
        <taxon>Cyprinus</taxon>
    </lineage>
</organism>
<dbReference type="SMART" id="SM00409">
    <property type="entry name" value="IG"/>
    <property type="match status" value="2"/>
</dbReference>
<reference evidence="12" key="1">
    <citation type="submission" date="2025-08" db="UniProtKB">
        <authorList>
            <consortium name="Ensembl"/>
        </authorList>
    </citation>
    <scope>IDENTIFICATION</scope>
</reference>
<evidence type="ECO:0000313" key="13">
    <source>
        <dbReference type="Proteomes" id="UP001108240"/>
    </source>
</evidence>
<keyword evidence="6" id="KW-0325">Glycoprotein</keyword>
<feature type="chain" id="PRO_5039887685" description="Deleted in malignant brain tumors 1 protein-like" evidence="9">
    <location>
        <begin position="20"/>
        <end position="505"/>
    </location>
</feature>
<dbReference type="FunFam" id="3.10.250.10:FF:000002">
    <property type="entry name" value="Scavenger receptor cysteine-rich type 1 protein M130"/>
    <property type="match status" value="1"/>
</dbReference>
<comment type="subcellular location">
    <subcellularLocation>
        <location evidence="1">Secreted</location>
    </subcellularLocation>
</comment>
<keyword evidence="8" id="KW-1133">Transmembrane helix</keyword>
<evidence type="ECO:0000256" key="4">
    <source>
        <dbReference type="ARBA" id="ARBA00022737"/>
    </source>
</evidence>
<dbReference type="GO" id="GO:0031638">
    <property type="term" value="P:zymogen activation"/>
    <property type="evidence" value="ECO:0007669"/>
    <property type="project" value="TreeGrafter"/>
</dbReference>
<dbReference type="GO" id="GO:0005886">
    <property type="term" value="C:plasma membrane"/>
    <property type="evidence" value="ECO:0007669"/>
    <property type="project" value="TreeGrafter"/>
</dbReference>
<dbReference type="GO" id="GO:0005615">
    <property type="term" value="C:extracellular space"/>
    <property type="evidence" value="ECO:0007669"/>
    <property type="project" value="TreeGrafter"/>
</dbReference>
<sequence>MPRPLLTLILASALTSVTASALTSVTGNYSIRLVDGTNNCSGRIEIFIDGVWGTVCDDDWDINDASVVCRQLRCGKAVTAHGSAHFGQGSGEIWLDDVGCTGRESSLTKCSHSSIGKHNCGHSEDAGVVCVQDTRLVNGSDSCCGRLEVHHNDHWGTVCEDYWDMEDAAVVCRQLECGSAISAPHNATFGQGSGSIWLDDVKCLGSEESLTQCSHREVGTHDCNHGKDAGVVCSGELQMPTLSLTSTHSIFSHGENIQFRCTTSKPRCNAKAGFQLFINGQSISFQKHVSSVTFNIFNVDISHQGNYSCHYSYQNNTIKSPWSNRVNITVVHLKQPSISHSVPDGWFDVGSQGPVITRGHGFTIICSTESHYSGGSFYLISESNITRSQSAVNHSASFSFPEADYSDEGKYSCVYEVSVSSRTLRSSPSEQLVITLKASLLPVIIAMVSAALLLLSALIIMLLVKRRQNQSNKETHMKCSFRKGPAHSCTGAFSDKKIEDDGANY</sequence>
<dbReference type="GeneTree" id="ENSGT00940000164475"/>
<reference evidence="12" key="2">
    <citation type="submission" date="2025-09" db="UniProtKB">
        <authorList>
            <consortium name="Ensembl"/>
        </authorList>
    </citation>
    <scope>IDENTIFICATION</scope>
</reference>
<dbReference type="Ensembl" id="ENSCCRT00000070714.2">
    <property type="protein sequence ID" value="ENSCCRP00000065242.2"/>
    <property type="gene ID" value="ENSCCRG00000038613.2"/>
</dbReference>